<proteinExistence type="predicted"/>
<dbReference type="OrthoDB" id="10487314at2759"/>
<dbReference type="EMBL" id="JAFBMS010000029">
    <property type="protein sequence ID" value="KAG9342319.1"/>
    <property type="molecule type" value="Genomic_DNA"/>
</dbReference>
<comment type="caution">
    <text evidence="2">The sequence shown here is derived from an EMBL/GenBank/DDBJ whole genome shotgun (WGS) entry which is preliminary data.</text>
</comment>
<evidence type="ECO:0000313" key="2">
    <source>
        <dbReference type="EMBL" id="KAG9342319.1"/>
    </source>
</evidence>
<feature type="region of interest" description="Disordered" evidence="1">
    <location>
        <begin position="69"/>
        <end position="95"/>
    </location>
</feature>
<protein>
    <submittedName>
        <fullName evidence="2">Uncharacterized protein</fullName>
    </submittedName>
</protein>
<dbReference type="AlphaFoldDB" id="A0A8T2NQ04"/>
<accession>A0A8T2NQ04</accession>
<evidence type="ECO:0000313" key="3">
    <source>
        <dbReference type="Proteomes" id="UP000824540"/>
    </source>
</evidence>
<name>A0A8T2NQ04_9TELE</name>
<evidence type="ECO:0000256" key="1">
    <source>
        <dbReference type="SAM" id="MobiDB-lite"/>
    </source>
</evidence>
<sequence length="157" mass="17369">MCSWLESSSRPAPAASACPGDLTVTQERQAPASVAHVDLWSVKRWRTVGNRWAPRRMRCSLGVGDTRGTGDSWSLVKQDNLGQKNSTEGDRPQRTLCHSRPFSGVFYHTMAFLCGVSQAFRNDVDEGPYTKHSNPSRPPEGALAIRRQSIPDNTVEN</sequence>
<feature type="compositionally biased region" description="Polar residues" evidence="1">
    <location>
        <begin position="69"/>
        <end position="86"/>
    </location>
</feature>
<dbReference type="Proteomes" id="UP000824540">
    <property type="component" value="Unassembled WGS sequence"/>
</dbReference>
<keyword evidence="3" id="KW-1185">Reference proteome</keyword>
<organism evidence="2 3">
    <name type="scientific">Albula glossodonta</name>
    <name type="common">roundjaw bonefish</name>
    <dbReference type="NCBI Taxonomy" id="121402"/>
    <lineage>
        <taxon>Eukaryota</taxon>
        <taxon>Metazoa</taxon>
        <taxon>Chordata</taxon>
        <taxon>Craniata</taxon>
        <taxon>Vertebrata</taxon>
        <taxon>Euteleostomi</taxon>
        <taxon>Actinopterygii</taxon>
        <taxon>Neopterygii</taxon>
        <taxon>Teleostei</taxon>
        <taxon>Albuliformes</taxon>
        <taxon>Albulidae</taxon>
        <taxon>Albula</taxon>
    </lineage>
</organism>
<gene>
    <name evidence="2" type="ORF">JZ751_016821</name>
</gene>
<feature type="region of interest" description="Disordered" evidence="1">
    <location>
        <begin position="125"/>
        <end position="157"/>
    </location>
</feature>
<reference evidence="2" key="1">
    <citation type="thesis" date="2021" institute="BYU ScholarsArchive" country="Provo, UT, USA">
        <title>Applications of and Algorithms for Genome Assembly and Genomic Analyses with an Emphasis on Marine Teleosts.</title>
        <authorList>
            <person name="Pickett B.D."/>
        </authorList>
    </citation>
    <scope>NUCLEOTIDE SEQUENCE</scope>
    <source>
        <strain evidence="2">HI-2016</strain>
    </source>
</reference>